<dbReference type="Gene3D" id="3.10.350.10">
    <property type="entry name" value="LysM domain"/>
    <property type="match status" value="2"/>
</dbReference>
<keyword evidence="4" id="KW-1185">Reference proteome</keyword>
<evidence type="ECO:0000259" key="1">
    <source>
        <dbReference type="PROSITE" id="PS51781"/>
    </source>
</evidence>
<dbReference type="SMART" id="SM00287">
    <property type="entry name" value="SH3b"/>
    <property type="match status" value="2"/>
</dbReference>
<dbReference type="InterPro" id="IPR003646">
    <property type="entry name" value="SH3-like_bac-type"/>
</dbReference>
<dbReference type="PANTHER" id="PTHR34408">
    <property type="entry name" value="FAMILY PROTEIN, PUTATIVE-RELATED"/>
    <property type="match status" value="1"/>
</dbReference>
<accession>A0A109N1U6</accession>
<evidence type="ECO:0000259" key="2">
    <source>
        <dbReference type="PROSITE" id="PS51782"/>
    </source>
</evidence>
<dbReference type="SMART" id="SM00257">
    <property type="entry name" value="LysM"/>
    <property type="match status" value="2"/>
</dbReference>
<dbReference type="RefSeq" id="WP_061140948.1">
    <property type="nucleotide sequence ID" value="NZ_LNNH01000010.1"/>
</dbReference>
<organism evidence="3 4">
    <name type="scientific">Peribacillus simplex</name>
    <dbReference type="NCBI Taxonomy" id="1478"/>
    <lineage>
        <taxon>Bacteria</taxon>
        <taxon>Bacillati</taxon>
        <taxon>Bacillota</taxon>
        <taxon>Bacilli</taxon>
        <taxon>Bacillales</taxon>
        <taxon>Bacillaceae</taxon>
        <taxon>Peribacillus</taxon>
    </lineage>
</organism>
<feature type="domain" description="LysM" evidence="2">
    <location>
        <begin position="116"/>
        <end position="166"/>
    </location>
</feature>
<dbReference type="CDD" id="cd00118">
    <property type="entry name" value="LysM"/>
    <property type="match status" value="2"/>
</dbReference>
<dbReference type="Pfam" id="PF01476">
    <property type="entry name" value="LysM"/>
    <property type="match status" value="2"/>
</dbReference>
<feature type="domain" description="SH3b" evidence="1">
    <location>
        <begin position="160"/>
        <end position="222"/>
    </location>
</feature>
<dbReference type="Gene3D" id="2.30.30.40">
    <property type="entry name" value="SH3 Domains"/>
    <property type="match status" value="2"/>
</dbReference>
<feature type="domain" description="LysM" evidence="2">
    <location>
        <begin position="315"/>
        <end position="359"/>
    </location>
</feature>
<gene>
    <name evidence="3" type="ORF">AS888_05565</name>
</gene>
<dbReference type="Proteomes" id="UP000064189">
    <property type="component" value="Unassembled WGS sequence"/>
</dbReference>
<proteinExistence type="predicted"/>
<protein>
    <recommendedName>
        <fullName evidence="5">LysM peptidoglycan-binding domain-containing protein</fullName>
    </recommendedName>
</protein>
<dbReference type="InterPro" id="IPR018392">
    <property type="entry name" value="LysM"/>
</dbReference>
<dbReference type="PROSITE" id="PS51781">
    <property type="entry name" value="SH3B"/>
    <property type="match status" value="2"/>
</dbReference>
<dbReference type="Pfam" id="PF08239">
    <property type="entry name" value="SH3_3"/>
    <property type="match status" value="2"/>
</dbReference>
<dbReference type="SUPFAM" id="SSF54106">
    <property type="entry name" value="LysM domain"/>
    <property type="match status" value="2"/>
</dbReference>
<evidence type="ECO:0008006" key="5">
    <source>
        <dbReference type="Google" id="ProtNLM"/>
    </source>
</evidence>
<name>A0A109N1U6_9BACI</name>
<dbReference type="InterPro" id="IPR036779">
    <property type="entry name" value="LysM_dom_sf"/>
</dbReference>
<evidence type="ECO:0000313" key="4">
    <source>
        <dbReference type="Proteomes" id="UP000064189"/>
    </source>
</evidence>
<feature type="domain" description="SH3b" evidence="1">
    <location>
        <begin position="241"/>
        <end position="303"/>
    </location>
</feature>
<dbReference type="EMBL" id="LNNH01000010">
    <property type="protein sequence ID" value="KWW21948.1"/>
    <property type="molecule type" value="Genomic_DNA"/>
</dbReference>
<comment type="caution">
    <text evidence="3">The sequence shown here is derived from an EMBL/GenBank/DDBJ whole genome shotgun (WGS) entry which is preliminary data.</text>
</comment>
<dbReference type="PROSITE" id="PS51782">
    <property type="entry name" value="LYSM"/>
    <property type="match status" value="2"/>
</dbReference>
<dbReference type="InterPro" id="IPR052354">
    <property type="entry name" value="Cell_Wall_Dynamics_Protein"/>
</dbReference>
<reference evidence="3 4" key="1">
    <citation type="submission" date="2015-11" db="EMBL/GenBank/DDBJ databases">
        <title>Genome Sequence of Bacillus simplex strain VanAntwerpen2.</title>
        <authorList>
            <person name="Couger M.B."/>
        </authorList>
    </citation>
    <scope>NUCLEOTIDE SEQUENCE [LARGE SCALE GENOMIC DNA]</scope>
    <source>
        <strain evidence="3 4">VanAntwerpen02</strain>
    </source>
</reference>
<sequence length="439" mass="47787">MNIEMPLVVDGKLVVSRKEKHGYHKEGKIKAKEITPVFTTRMETRQYNKATHNLDIRNVLEVNSFLRSITLDWGTHVANVRNWVKRSPAKTVIVSGIFTILLTLSAQTASACIDEYTYVVKDTDTIEAISKKHGVTPQQIKEANGITSIKDHQKLLLPSVKDAYVTATSLNVRSSPSTSSSIVGSYKKGDAVKLIHVKNGWAEIIIEGRVLFVSAAYISESKATDQGTKPVDTTPDTSVQAKTMYVHASSLRVRAAASATGAVLGSLKQNSKVTVVSTTNGWAQITYHGKKAYVSESYLTAKPQTSKQENPSHSSIYIIKSGDTFTKISKRLGIPVAVIQEANPKVDSSKLTIGQTIKIPVVSPPTQTNTTINVKGMVTGVDSTGVFRFIANDGVTYSAKATSDSLKNELFSLQGTEVELTLDSKRGKQMTLIAIRPFK</sequence>
<evidence type="ECO:0000313" key="3">
    <source>
        <dbReference type="EMBL" id="KWW21948.1"/>
    </source>
</evidence>
<dbReference type="PANTHER" id="PTHR34408:SF2">
    <property type="entry name" value="CELL WALL-BINDING PROTEIN YWSB"/>
    <property type="match status" value="1"/>
</dbReference>
<dbReference type="AlphaFoldDB" id="A0A109N1U6"/>